<gene>
    <name evidence="1" type="ORF">ERS008472_03908</name>
</gene>
<evidence type="ECO:0000313" key="1">
    <source>
        <dbReference type="EMBL" id="CNI35168.1"/>
    </source>
</evidence>
<sequence>MEYILLFSIYEGAAILSNKEVFMGKGKKSTEFLA</sequence>
<evidence type="ECO:0000313" key="2">
    <source>
        <dbReference type="Proteomes" id="UP000041882"/>
    </source>
</evidence>
<name>A0A0T9QYF9_9GAMM</name>
<organism evidence="1 2">
    <name type="scientific">Yersinia thracica</name>
    <dbReference type="NCBI Taxonomy" id="2890319"/>
    <lineage>
        <taxon>Bacteria</taxon>
        <taxon>Pseudomonadati</taxon>
        <taxon>Pseudomonadota</taxon>
        <taxon>Gammaproteobacteria</taxon>
        <taxon>Enterobacterales</taxon>
        <taxon>Yersiniaceae</taxon>
        <taxon>Yersinia</taxon>
    </lineage>
</organism>
<keyword evidence="2" id="KW-1185">Reference proteome</keyword>
<dbReference type="EMBL" id="CQAW01000027">
    <property type="protein sequence ID" value="CNI35168.1"/>
    <property type="molecule type" value="Genomic_DNA"/>
</dbReference>
<dbReference type="Proteomes" id="UP000041882">
    <property type="component" value="Unassembled WGS sequence"/>
</dbReference>
<reference evidence="2" key="1">
    <citation type="submission" date="2015-03" db="EMBL/GenBank/DDBJ databases">
        <authorList>
            <consortium name="Pathogen Informatics"/>
            <person name="Murphy D."/>
        </authorList>
    </citation>
    <scope>NUCLEOTIDE SEQUENCE [LARGE SCALE GENOMIC DNA]</scope>
    <source>
        <strain evidence="2">IP6945</strain>
    </source>
</reference>
<proteinExistence type="predicted"/>
<accession>A0A0T9QYF9</accession>
<dbReference type="AlphaFoldDB" id="A0A0T9QYF9"/>
<protein>
    <submittedName>
        <fullName evidence="1">Uncharacterized protein</fullName>
    </submittedName>
</protein>